<organism evidence="1 2">
    <name type="scientific">Alteromonas stellipolaris</name>
    <dbReference type="NCBI Taxonomy" id="233316"/>
    <lineage>
        <taxon>Bacteria</taxon>
        <taxon>Pseudomonadati</taxon>
        <taxon>Pseudomonadota</taxon>
        <taxon>Gammaproteobacteria</taxon>
        <taxon>Alteromonadales</taxon>
        <taxon>Alteromonadaceae</taxon>
        <taxon>Alteromonas/Salinimonas group</taxon>
        <taxon>Alteromonas</taxon>
    </lineage>
</organism>
<dbReference type="AlphaFoldDB" id="A0AAW7Z177"/>
<evidence type="ECO:0000313" key="1">
    <source>
        <dbReference type="EMBL" id="MDO6577188.1"/>
    </source>
</evidence>
<dbReference type="EMBL" id="JAUOQI010000004">
    <property type="protein sequence ID" value="MDO6577188.1"/>
    <property type="molecule type" value="Genomic_DNA"/>
</dbReference>
<proteinExistence type="predicted"/>
<gene>
    <name evidence="1" type="ORF">Q4527_07275</name>
</gene>
<comment type="caution">
    <text evidence="1">The sequence shown here is derived from an EMBL/GenBank/DDBJ whole genome shotgun (WGS) entry which is preliminary data.</text>
</comment>
<dbReference type="PROSITE" id="PS51257">
    <property type="entry name" value="PROKAR_LIPOPROTEIN"/>
    <property type="match status" value="1"/>
</dbReference>
<dbReference type="InterPro" id="IPR032342">
    <property type="entry name" value="DUF4861"/>
</dbReference>
<dbReference type="RefSeq" id="WP_061997714.1">
    <property type="nucleotide sequence ID" value="NZ_CP015345.1"/>
</dbReference>
<reference evidence="1" key="1">
    <citation type="submission" date="2023-07" db="EMBL/GenBank/DDBJ databases">
        <title>Genome content predicts the carbon catabolic preferences of heterotrophic bacteria.</title>
        <authorList>
            <person name="Gralka M."/>
        </authorList>
    </citation>
    <scope>NUCLEOTIDE SEQUENCE</scope>
    <source>
        <strain evidence="1">F2M12</strain>
    </source>
</reference>
<dbReference type="Proteomes" id="UP001170717">
    <property type="component" value="Unassembled WGS sequence"/>
</dbReference>
<evidence type="ECO:0000313" key="2">
    <source>
        <dbReference type="Proteomes" id="UP001170717"/>
    </source>
</evidence>
<protein>
    <submittedName>
        <fullName evidence="1">DUF4861 family protein</fullName>
    </submittedName>
</protein>
<dbReference type="Pfam" id="PF16153">
    <property type="entry name" value="DUF4861"/>
    <property type="match status" value="1"/>
</dbReference>
<sequence>MRFIIGLALILPIILTACSEGENNNIPSVMVKNPAEGGFVTQEVSIPLDEEYRGWLLKEVASEWRENASGEATLYAYIQMEPGAEKEFSLVQTKESVTDTAHAELSVRSGGQWEGAAYTADGFSFQPVESFTAPSQLTDHSYFLKYEGPGWENDKIGYRLYLDWRNAIDVFAKTSDDVVLPQVGNDGYDAYHKLADWGGDALKVGKSLGLGALGRQVEEGVLHFQYVDDTRWALTENTHLTAAFNVSYSNWRTRENSNDGFDVETRYKINTGDASTRITVKTSSPTSNIVTGLVAHEGTTKIAFAEGKWGVIATWGEQSVLSDNDLLGLAVFYQLDEVSSVAKGEFDHLITFKPATSFEYEIMAYWPARDRAENPKASFETLLRQKVRALNHGLQVM</sequence>
<accession>A0AAW7Z177</accession>
<name>A0AAW7Z177_9ALTE</name>